<dbReference type="GO" id="GO:0030267">
    <property type="term" value="F:glyoxylate reductase (NADPH) activity"/>
    <property type="evidence" value="ECO:0007669"/>
    <property type="project" value="TreeGrafter"/>
</dbReference>
<dbReference type="SUPFAM" id="SSF52283">
    <property type="entry name" value="Formate/glycerate dehydrogenase catalytic domain-like"/>
    <property type="match status" value="1"/>
</dbReference>
<name>A0A0E9NII8_SAICN</name>
<dbReference type="RefSeq" id="XP_019021108.1">
    <property type="nucleotide sequence ID" value="XM_019168563.1"/>
</dbReference>
<dbReference type="Proteomes" id="UP000033140">
    <property type="component" value="Unassembled WGS sequence"/>
</dbReference>
<accession>A0A0E9NII8</accession>
<dbReference type="InterPro" id="IPR006140">
    <property type="entry name" value="D-isomer_DH_NAD-bd"/>
</dbReference>
<dbReference type="EMBL" id="BACD03000025">
    <property type="protein sequence ID" value="GAO49687.1"/>
    <property type="molecule type" value="Genomic_DNA"/>
</dbReference>
<dbReference type="STRING" id="698492.A0A0E9NII8"/>
<dbReference type="InterPro" id="IPR050223">
    <property type="entry name" value="D-isomer_2-hydroxyacid_DH"/>
</dbReference>
<reference evidence="5 6" key="2">
    <citation type="journal article" date="2014" name="J. Gen. Appl. Microbiol.">
        <title>The early diverging ascomycetous budding yeast Saitoella complicata has three histone deacetylases belonging to the Clr6, Hos2, and Rpd3 lineages.</title>
        <authorList>
            <person name="Nishida H."/>
            <person name="Matsumoto T."/>
            <person name="Kondo S."/>
            <person name="Hamamoto M."/>
            <person name="Yoshikawa H."/>
        </authorList>
    </citation>
    <scope>NUCLEOTIDE SEQUENCE [LARGE SCALE GENOMIC DNA]</scope>
    <source>
        <strain evidence="5 6">NRRL Y-17804</strain>
    </source>
</reference>
<dbReference type="Gene3D" id="3.40.50.720">
    <property type="entry name" value="NAD(P)-binding Rossmann-like Domain"/>
    <property type="match status" value="2"/>
</dbReference>
<comment type="similarity">
    <text evidence="2">Belongs to the D-isomer specific 2-hydroxyacid dehydrogenase family.</text>
</comment>
<dbReference type="OrthoDB" id="9991913at2759"/>
<reference evidence="5 6" key="1">
    <citation type="journal article" date="2011" name="J. Gen. Appl. Microbiol.">
        <title>Draft genome sequencing of the enigmatic yeast Saitoella complicata.</title>
        <authorList>
            <person name="Nishida H."/>
            <person name="Hamamoto M."/>
            <person name="Sugiyama J."/>
        </authorList>
    </citation>
    <scope>NUCLEOTIDE SEQUENCE [LARGE SCALE GENOMIC DNA]</scope>
    <source>
        <strain evidence="5 6">NRRL Y-17804</strain>
    </source>
</reference>
<organism evidence="5 6">
    <name type="scientific">Saitoella complicata (strain BCRC 22490 / CBS 7301 / JCM 7358 / NBRC 10748 / NRRL Y-17804)</name>
    <dbReference type="NCBI Taxonomy" id="698492"/>
    <lineage>
        <taxon>Eukaryota</taxon>
        <taxon>Fungi</taxon>
        <taxon>Dikarya</taxon>
        <taxon>Ascomycota</taxon>
        <taxon>Taphrinomycotina</taxon>
        <taxon>Taphrinomycotina incertae sedis</taxon>
        <taxon>Saitoella</taxon>
    </lineage>
</organism>
<reference evidence="5 6" key="3">
    <citation type="journal article" date="2015" name="Genome Announc.">
        <title>Draft Genome Sequence of the Archiascomycetous Yeast Saitoella complicata.</title>
        <authorList>
            <person name="Yamauchi K."/>
            <person name="Kondo S."/>
            <person name="Hamamoto M."/>
            <person name="Takahashi Y."/>
            <person name="Ogura Y."/>
            <person name="Hayashi T."/>
            <person name="Nishida H."/>
        </authorList>
    </citation>
    <scope>NUCLEOTIDE SEQUENCE [LARGE SCALE GENOMIC DNA]</scope>
    <source>
        <strain evidence="5 6">NRRL Y-17804</strain>
    </source>
</reference>
<dbReference type="Pfam" id="PF00389">
    <property type="entry name" value="2-Hacid_dh"/>
    <property type="match status" value="1"/>
</dbReference>
<sequence length="357" mass="39999">MTPKPRVLYLGAPLRYKQDQFKEFCEHFEIITEEVPERQKFIQNLKDKKYGDFAAILKPHFESGNDFRVDREGKRFDKEIIDLLPSSMKIMAGGGAGFDPIDTIELGKRGIYYCNCADAPAEATSDTAIYLIIGVFRLLSWAEQATRCRDPAVFNDVHDKLLTATCNPNEKVLGMVGMGLIARKIARKARALGMVLHYYDPFRAPKEVEEEYGLVYHEDLHEMLAISDCVNLSVPYMESTHHLIDEAALKAMKPGSRIVNTARGPVIDEKALIVALKSGHISSAGLDVFEFEPEVPKELAEMYNVTLTCHAGGGSRETIVRFEELTMLNIKTYIIDGKDPISPVNTKVVKTALFGKH</sequence>
<keyword evidence="6" id="KW-1185">Reference proteome</keyword>
<proteinExistence type="inferred from homology"/>
<dbReference type="GO" id="GO:0051287">
    <property type="term" value="F:NAD binding"/>
    <property type="evidence" value="ECO:0007669"/>
    <property type="project" value="InterPro"/>
</dbReference>
<evidence type="ECO:0000256" key="1">
    <source>
        <dbReference type="ARBA" id="ARBA00023002"/>
    </source>
</evidence>
<keyword evidence="1 2" id="KW-0560">Oxidoreductase</keyword>
<feature type="domain" description="D-isomer specific 2-hydroxyacid dehydrogenase catalytic" evidence="3">
    <location>
        <begin position="71"/>
        <end position="345"/>
    </location>
</feature>
<evidence type="ECO:0000313" key="5">
    <source>
        <dbReference type="EMBL" id="GAO49687.1"/>
    </source>
</evidence>
<dbReference type="PANTHER" id="PTHR10996:SF281">
    <property type="entry name" value="D-ISOMER SPECIFIC 2-HYDROXYACID DEHYDROGENASE NAD-BINDING DOMAIN-CONTAINING PROTEIN-RELATED"/>
    <property type="match status" value="1"/>
</dbReference>
<dbReference type="GO" id="GO:0005829">
    <property type="term" value="C:cytosol"/>
    <property type="evidence" value="ECO:0007669"/>
    <property type="project" value="TreeGrafter"/>
</dbReference>
<dbReference type="AlphaFoldDB" id="A0A0E9NII8"/>
<comment type="caution">
    <text evidence="5">The sequence shown here is derived from an EMBL/GenBank/DDBJ whole genome shotgun (WGS) entry which is preliminary data.</text>
</comment>
<evidence type="ECO:0000313" key="6">
    <source>
        <dbReference type="Proteomes" id="UP000033140"/>
    </source>
</evidence>
<dbReference type="InterPro" id="IPR029753">
    <property type="entry name" value="D-isomer_DH_CS"/>
</dbReference>
<dbReference type="PANTHER" id="PTHR10996">
    <property type="entry name" value="2-HYDROXYACID DEHYDROGENASE-RELATED"/>
    <property type="match status" value="1"/>
</dbReference>
<evidence type="ECO:0000259" key="3">
    <source>
        <dbReference type="Pfam" id="PF00389"/>
    </source>
</evidence>
<protein>
    <recommendedName>
        <fullName evidence="7">D-isomer specific 2-hydroxyacid dehydrogenase NAD-binding domain-containing protein</fullName>
    </recommendedName>
</protein>
<dbReference type="SUPFAM" id="SSF51735">
    <property type="entry name" value="NAD(P)-binding Rossmann-fold domains"/>
    <property type="match status" value="1"/>
</dbReference>
<dbReference type="PROSITE" id="PS00671">
    <property type="entry name" value="D_2_HYDROXYACID_DH_3"/>
    <property type="match status" value="1"/>
</dbReference>
<evidence type="ECO:0000256" key="2">
    <source>
        <dbReference type="RuleBase" id="RU003719"/>
    </source>
</evidence>
<feature type="domain" description="D-isomer specific 2-hydroxyacid dehydrogenase NAD-binding" evidence="4">
    <location>
        <begin position="164"/>
        <end position="312"/>
    </location>
</feature>
<dbReference type="CDD" id="cd12168">
    <property type="entry name" value="Mand_dh_like"/>
    <property type="match status" value="1"/>
</dbReference>
<dbReference type="InterPro" id="IPR036291">
    <property type="entry name" value="NAD(P)-bd_dom_sf"/>
</dbReference>
<evidence type="ECO:0008006" key="7">
    <source>
        <dbReference type="Google" id="ProtNLM"/>
    </source>
</evidence>
<evidence type="ECO:0000259" key="4">
    <source>
        <dbReference type="Pfam" id="PF02826"/>
    </source>
</evidence>
<dbReference type="OMA" id="RIWYANG"/>
<dbReference type="Pfam" id="PF02826">
    <property type="entry name" value="2-Hacid_dh_C"/>
    <property type="match status" value="1"/>
</dbReference>
<dbReference type="GO" id="GO:0016618">
    <property type="term" value="F:hydroxypyruvate reductase [NAD(P)H] activity"/>
    <property type="evidence" value="ECO:0007669"/>
    <property type="project" value="TreeGrafter"/>
</dbReference>
<gene>
    <name evidence="5" type="ORF">G7K_3833-t1</name>
</gene>
<dbReference type="InterPro" id="IPR006139">
    <property type="entry name" value="D-isomer_2_OHA_DH_cat_dom"/>
</dbReference>